<feature type="chain" id="PRO_5038653669" evidence="4">
    <location>
        <begin position="21"/>
        <end position="544"/>
    </location>
</feature>
<dbReference type="InterPro" id="IPR039424">
    <property type="entry name" value="SBP_5"/>
</dbReference>
<dbReference type="Gene3D" id="3.10.105.10">
    <property type="entry name" value="Dipeptide-binding Protein, Domain 3"/>
    <property type="match status" value="1"/>
</dbReference>
<protein>
    <submittedName>
        <fullName evidence="6">Putative Peptide/opine/nickel uptake ABC transporter periplasmic substrate-binding protein</fullName>
    </submittedName>
</protein>
<dbReference type="GO" id="GO:0015833">
    <property type="term" value="P:peptide transport"/>
    <property type="evidence" value="ECO:0007669"/>
    <property type="project" value="TreeGrafter"/>
</dbReference>
<dbReference type="Gene3D" id="3.40.190.10">
    <property type="entry name" value="Periplasmic binding protein-like II"/>
    <property type="match status" value="1"/>
</dbReference>
<dbReference type="Pfam" id="PF00496">
    <property type="entry name" value="SBP_bac_5"/>
    <property type="match status" value="1"/>
</dbReference>
<sequence>MRSTRALCTLVAGGVAMLLAACSMGTHGSQAGLDAGALRITTTPATSFVDKVTWNVFEGEPQTVDPYHSADYTPNMINSNMCENLLAQTPDFGIKPNLATAYHNPDPLHWVYDLRDDVTFWDGSPMTAEDVAFSLRENLTDKTSFYNYLYLNVKSVDVTGPHQVTVTLRSPDYLFNSELADYAGVVVEKKFFLEHAKSFGSPSTGVMCTGPFEFEKWAQGQSITLVRNPHYWNASLRPKVGTLVFTFLTDNSAITAGLLSGEIDGTYGVPTSGYTQLRNSPVGTLTVGPAPLNITIVYANPKGPMSNLQLRRALQLAIDWKGVGNRIYAGLASPLTMQTPPAAYGFAAKQLDALAASLPAPRSADYAAARKIVQSVPADVRSRPITMVVPDTSDTQQLGLAVKDAAGRIGLDFRLKVVPTTGYSNYLYDPQTRAGVDILYTQFWPNVADPMDWLGITAVTGGTFNQYGYDGIDAVYAKAVGTKDPAVRARLVAQMERTLHEQLLPMVPGVGLVNTVWMNKRITGAPASFDYVYYPWAAHLGGAK</sequence>
<dbReference type="GO" id="GO:0043190">
    <property type="term" value="C:ATP-binding cassette (ABC) transporter complex"/>
    <property type="evidence" value="ECO:0007669"/>
    <property type="project" value="InterPro"/>
</dbReference>
<evidence type="ECO:0000256" key="1">
    <source>
        <dbReference type="ARBA" id="ARBA00005695"/>
    </source>
</evidence>
<dbReference type="GO" id="GO:1904680">
    <property type="term" value="F:peptide transmembrane transporter activity"/>
    <property type="evidence" value="ECO:0007669"/>
    <property type="project" value="TreeGrafter"/>
</dbReference>
<dbReference type="AlphaFoldDB" id="A0A077M2V9"/>
<evidence type="ECO:0000313" key="6">
    <source>
        <dbReference type="EMBL" id="CCH79432.1"/>
    </source>
</evidence>
<feature type="signal peptide" evidence="4">
    <location>
        <begin position="1"/>
        <end position="20"/>
    </location>
</feature>
<evidence type="ECO:0000313" key="7">
    <source>
        <dbReference type="Proteomes" id="UP000035721"/>
    </source>
</evidence>
<gene>
    <name evidence="6" type="ORF">BN12_430022</name>
</gene>
<reference evidence="6 7" key="1">
    <citation type="journal article" date="2013" name="ISME J.">
        <title>A metabolic model for members of the genus Tetrasphaera involved in enhanced biological phosphorus removal.</title>
        <authorList>
            <person name="Kristiansen R."/>
            <person name="Nguyen H.T.T."/>
            <person name="Saunders A.M."/>
            <person name="Nielsen J.L."/>
            <person name="Wimmer R."/>
            <person name="Le V.Q."/>
            <person name="McIlroy S.J."/>
            <person name="Petrovski S."/>
            <person name="Seviour R.J."/>
            <person name="Calteau A."/>
            <person name="Nielsen K.L."/>
            <person name="Nielsen P.H."/>
        </authorList>
    </citation>
    <scope>NUCLEOTIDE SEQUENCE [LARGE SCALE GENOMIC DNA]</scope>
    <source>
        <strain evidence="6 7">T1-X7</strain>
    </source>
</reference>
<feature type="domain" description="Solute-binding protein family 5" evidence="5">
    <location>
        <begin position="94"/>
        <end position="455"/>
    </location>
</feature>
<dbReference type="InterPro" id="IPR030678">
    <property type="entry name" value="Peptide/Ni-bd"/>
</dbReference>
<accession>A0A077M2V9</accession>
<comment type="similarity">
    <text evidence="1">Belongs to the bacterial solute-binding protein 5 family.</text>
</comment>
<proteinExistence type="inferred from homology"/>
<keyword evidence="3 4" id="KW-0732">Signal</keyword>
<dbReference type="GO" id="GO:0042597">
    <property type="term" value="C:periplasmic space"/>
    <property type="evidence" value="ECO:0007669"/>
    <property type="project" value="UniProtKB-ARBA"/>
</dbReference>
<dbReference type="PANTHER" id="PTHR30290:SF9">
    <property type="entry name" value="OLIGOPEPTIDE-BINDING PROTEIN APPA"/>
    <property type="match status" value="1"/>
</dbReference>
<evidence type="ECO:0000256" key="3">
    <source>
        <dbReference type="ARBA" id="ARBA00022729"/>
    </source>
</evidence>
<evidence type="ECO:0000256" key="4">
    <source>
        <dbReference type="SAM" id="SignalP"/>
    </source>
</evidence>
<evidence type="ECO:0000256" key="2">
    <source>
        <dbReference type="ARBA" id="ARBA00022448"/>
    </source>
</evidence>
<dbReference type="CDD" id="cd00995">
    <property type="entry name" value="PBP2_NikA_DppA_OppA_like"/>
    <property type="match status" value="1"/>
</dbReference>
<dbReference type="SUPFAM" id="SSF53850">
    <property type="entry name" value="Periplasmic binding protein-like II"/>
    <property type="match status" value="1"/>
</dbReference>
<dbReference type="PANTHER" id="PTHR30290">
    <property type="entry name" value="PERIPLASMIC BINDING COMPONENT OF ABC TRANSPORTER"/>
    <property type="match status" value="1"/>
</dbReference>
<dbReference type="Proteomes" id="UP000035721">
    <property type="component" value="Unassembled WGS sequence"/>
</dbReference>
<dbReference type="EMBL" id="CAJB01000368">
    <property type="protein sequence ID" value="CCH79432.1"/>
    <property type="molecule type" value="Genomic_DNA"/>
</dbReference>
<evidence type="ECO:0000259" key="5">
    <source>
        <dbReference type="Pfam" id="PF00496"/>
    </source>
</evidence>
<comment type="caution">
    <text evidence="6">The sequence shown here is derived from an EMBL/GenBank/DDBJ whole genome shotgun (WGS) entry which is preliminary data.</text>
</comment>
<keyword evidence="2" id="KW-0813">Transport</keyword>
<dbReference type="PIRSF" id="PIRSF002741">
    <property type="entry name" value="MppA"/>
    <property type="match status" value="1"/>
</dbReference>
<dbReference type="PROSITE" id="PS51257">
    <property type="entry name" value="PROKAR_LIPOPROTEIN"/>
    <property type="match status" value="1"/>
</dbReference>
<dbReference type="OrthoDB" id="9796817at2"/>
<keyword evidence="7" id="KW-1185">Reference proteome</keyword>
<dbReference type="RefSeq" id="WP_048551323.1">
    <property type="nucleotide sequence ID" value="NZ_HF570958.1"/>
</dbReference>
<dbReference type="InterPro" id="IPR000914">
    <property type="entry name" value="SBP_5_dom"/>
</dbReference>
<organism evidence="6 7">
    <name type="scientific">Nostocoides japonicum T1-X7</name>
    <dbReference type="NCBI Taxonomy" id="1194083"/>
    <lineage>
        <taxon>Bacteria</taxon>
        <taxon>Bacillati</taxon>
        <taxon>Actinomycetota</taxon>
        <taxon>Actinomycetes</taxon>
        <taxon>Micrococcales</taxon>
        <taxon>Intrasporangiaceae</taxon>
        <taxon>Nostocoides</taxon>
    </lineage>
</organism>
<name>A0A077M2V9_9MICO</name>
<dbReference type="STRING" id="1194083.BN12_430022"/>